<proteinExistence type="predicted"/>
<accession>A0A0A9C5N1</accession>
<organism evidence="1">
    <name type="scientific">Arundo donax</name>
    <name type="common">Giant reed</name>
    <name type="synonym">Donax arundinaceus</name>
    <dbReference type="NCBI Taxonomy" id="35708"/>
    <lineage>
        <taxon>Eukaryota</taxon>
        <taxon>Viridiplantae</taxon>
        <taxon>Streptophyta</taxon>
        <taxon>Embryophyta</taxon>
        <taxon>Tracheophyta</taxon>
        <taxon>Spermatophyta</taxon>
        <taxon>Magnoliopsida</taxon>
        <taxon>Liliopsida</taxon>
        <taxon>Poales</taxon>
        <taxon>Poaceae</taxon>
        <taxon>PACMAD clade</taxon>
        <taxon>Arundinoideae</taxon>
        <taxon>Arundineae</taxon>
        <taxon>Arundo</taxon>
    </lineage>
</organism>
<reference evidence="1" key="2">
    <citation type="journal article" date="2015" name="Data Brief">
        <title>Shoot transcriptome of the giant reed, Arundo donax.</title>
        <authorList>
            <person name="Barrero R.A."/>
            <person name="Guerrero F.D."/>
            <person name="Moolhuijzen P."/>
            <person name="Goolsby J.A."/>
            <person name="Tidwell J."/>
            <person name="Bellgard S.E."/>
            <person name="Bellgard M.I."/>
        </authorList>
    </citation>
    <scope>NUCLEOTIDE SEQUENCE</scope>
    <source>
        <tissue evidence="1">Shoot tissue taken approximately 20 cm above the soil surface</tissue>
    </source>
</reference>
<evidence type="ECO:0000313" key="1">
    <source>
        <dbReference type="EMBL" id="JAD71584.1"/>
    </source>
</evidence>
<name>A0A0A9C5N1_ARUDO</name>
<dbReference type="EMBL" id="GBRH01226311">
    <property type="protein sequence ID" value="JAD71584.1"/>
    <property type="molecule type" value="Transcribed_RNA"/>
</dbReference>
<sequence length="15" mass="1880">MIDHWPIWGAVNYMF</sequence>
<protein>
    <submittedName>
        <fullName evidence="1">Uncharacterized protein</fullName>
    </submittedName>
</protein>
<reference evidence="1" key="1">
    <citation type="submission" date="2014-09" db="EMBL/GenBank/DDBJ databases">
        <authorList>
            <person name="Magalhaes I.L.F."/>
            <person name="Oliveira U."/>
            <person name="Santos F.R."/>
            <person name="Vidigal T.H.D.A."/>
            <person name="Brescovit A.D."/>
            <person name="Santos A.J."/>
        </authorList>
    </citation>
    <scope>NUCLEOTIDE SEQUENCE</scope>
    <source>
        <tissue evidence="1">Shoot tissue taken approximately 20 cm above the soil surface</tissue>
    </source>
</reference>